<feature type="signal peptide" evidence="2">
    <location>
        <begin position="1"/>
        <end position="25"/>
    </location>
</feature>
<evidence type="ECO:0000313" key="4">
    <source>
        <dbReference type="EMBL" id="CAD6224627.1"/>
    </source>
</evidence>
<evidence type="ECO:0000256" key="2">
    <source>
        <dbReference type="RuleBase" id="RU361156"/>
    </source>
</evidence>
<dbReference type="AlphaFoldDB" id="A0A811NM26"/>
<feature type="chain" id="PRO_5033107179" description="Carboxypeptidase" evidence="2">
    <location>
        <begin position="26"/>
        <end position="427"/>
    </location>
</feature>
<keyword evidence="2" id="KW-0378">Hydrolase</keyword>
<reference evidence="4" key="1">
    <citation type="submission" date="2020-10" db="EMBL/GenBank/DDBJ databases">
        <authorList>
            <person name="Han B."/>
            <person name="Lu T."/>
            <person name="Zhao Q."/>
            <person name="Huang X."/>
            <person name="Zhao Y."/>
        </authorList>
    </citation>
    <scope>NUCLEOTIDE SEQUENCE</scope>
</reference>
<gene>
    <name evidence="4" type="ORF">NCGR_LOCUS16891</name>
</gene>
<feature type="region of interest" description="Disordered" evidence="3">
    <location>
        <begin position="44"/>
        <end position="70"/>
    </location>
</feature>
<dbReference type="PROSITE" id="PS00131">
    <property type="entry name" value="CARBOXYPEPT_SER_SER"/>
    <property type="match status" value="1"/>
</dbReference>
<dbReference type="GO" id="GO:0004185">
    <property type="term" value="F:serine-type carboxypeptidase activity"/>
    <property type="evidence" value="ECO:0007669"/>
    <property type="project" value="UniProtKB-UniRule"/>
</dbReference>
<keyword evidence="2" id="KW-0732">Signal</keyword>
<dbReference type="Pfam" id="PF00450">
    <property type="entry name" value="Peptidase_S10"/>
    <property type="match status" value="3"/>
</dbReference>
<keyword evidence="5" id="KW-1185">Reference proteome</keyword>
<proteinExistence type="inferred from homology"/>
<dbReference type="EC" id="3.4.16.-" evidence="2"/>
<name>A0A811NM26_9POAL</name>
<accession>A0A811NM26</accession>
<feature type="compositionally biased region" description="Polar residues" evidence="3">
    <location>
        <begin position="45"/>
        <end position="58"/>
    </location>
</feature>
<dbReference type="Gene3D" id="3.40.50.12670">
    <property type="match status" value="1"/>
</dbReference>
<evidence type="ECO:0000256" key="1">
    <source>
        <dbReference type="ARBA" id="ARBA00009431"/>
    </source>
</evidence>
<dbReference type="Gene3D" id="6.10.250.940">
    <property type="match status" value="1"/>
</dbReference>
<sequence length="427" mass="47432">MAPRNQISYCILLAAILLALPFTNAALDQAALLRQLIKSRAQGLTRPTTHGLTPSPKGSSKEADRIKALPGQPPRVNFEQYAGYVTVNEEHGRALFYYFVESPYEAVSKPLVLWLNGGPGCSSLGAGAMAELGPFRVNPDGKTLSRNKHAWNNENERFPEYKGRDFYIAGESYAGHYIPELAAVIVAVRLLTGKNPTNLKGIFVGNPLLDDYKNDKGSLEFLWNHGVMSDKIWTNITEHCSFVPSDGILCKEAKSLFNSWKNFVNTAGNINPYNIYAPICIQTPNGTNYSSSYLPGYDPCIDNYIEVYLNRPEVQKAIHARVNTDWSACTGDFDSVCSLLATRYSVNDLNLTITTKWHPWYTPDSEVGGYIQQYQRGFTFASVRAAGHLVPTLQPKRSLVLLYAFLKNILPPADPKYRPPTGLLTPN</sequence>
<dbReference type="Gene3D" id="3.40.50.1820">
    <property type="entry name" value="alpha/beta hydrolase"/>
    <property type="match status" value="2"/>
</dbReference>
<dbReference type="InterPro" id="IPR029058">
    <property type="entry name" value="AB_hydrolase_fold"/>
</dbReference>
<dbReference type="GO" id="GO:0005773">
    <property type="term" value="C:vacuole"/>
    <property type="evidence" value="ECO:0007669"/>
    <property type="project" value="TreeGrafter"/>
</dbReference>
<comment type="similarity">
    <text evidence="1 2">Belongs to the peptidase S10 family.</text>
</comment>
<dbReference type="PANTHER" id="PTHR11802">
    <property type="entry name" value="SERINE PROTEASE FAMILY S10 SERINE CARBOXYPEPTIDASE"/>
    <property type="match status" value="1"/>
</dbReference>
<evidence type="ECO:0000313" key="5">
    <source>
        <dbReference type="Proteomes" id="UP000604825"/>
    </source>
</evidence>
<keyword evidence="2" id="KW-0645">Protease</keyword>
<comment type="caution">
    <text evidence="4">The sequence shown here is derived from an EMBL/GenBank/DDBJ whole genome shotgun (WGS) entry which is preliminary data.</text>
</comment>
<dbReference type="EMBL" id="CAJGYO010000004">
    <property type="protein sequence ID" value="CAD6224627.1"/>
    <property type="molecule type" value="Genomic_DNA"/>
</dbReference>
<dbReference type="PANTHER" id="PTHR11802:SF328">
    <property type="entry name" value="CARBOXYPEPTIDASE"/>
    <property type="match status" value="1"/>
</dbReference>
<dbReference type="SUPFAM" id="SSF53474">
    <property type="entry name" value="alpha/beta-Hydrolases"/>
    <property type="match status" value="1"/>
</dbReference>
<evidence type="ECO:0000256" key="3">
    <source>
        <dbReference type="SAM" id="MobiDB-lite"/>
    </source>
</evidence>
<dbReference type="OrthoDB" id="443318at2759"/>
<dbReference type="InterPro" id="IPR001563">
    <property type="entry name" value="Peptidase_S10"/>
</dbReference>
<organism evidence="4 5">
    <name type="scientific">Miscanthus lutarioriparius</name>
    <dbReference type="NCBI Taxonomy" id="422564"/>
    <lineage>
        <taxon>Eukaryota</taxon>
        <taxon>Viridiplantae</taxon>
        <taxon>Streptophyta</taxon>
        <taxon>Embryophyta</taxon>
        <taxon>Tracheophyta</taxon>
        <taxon>Spermatophyta</taxon>
        <taxon>Magnoliopsida</taxon>
        <taxon>Liliopsida</taxon>
        <taxon>Poales</taxon>
        <taxon>Poaceae</taxon>
        <taxon>PACMAD clade</taxon>
        <taxon>Panicoideae</taxon>
        <taxon>Andropogonodae</taxon>
        <taxon>Andropogoneae</taxon>
        <taxon>Saccharinae</taxon>
        <taxon>Miscanthus</taxon>
    </lineage>
</organism>
<dbReference type="PRINTS" id="PR00724">
    <property type="entry name" value="CRBOXYPTASEC"/>
</dbReference>
<dbReference type="Proteomes" id="UP000604825">
    <property type="component" value="Unassembled WGS sequence"/>
</dbReference>
<protein>
    <recommendedName>
        <fullName evidence="2">Carboxypeptidase</fullName>
        <ecNumber evidence="2">3.4.16.-</ecNumber>
    </recommendedName>
</protein>
<dbReference type="GO" id="GO:0006508">
    <property type="term" value="P:proteolysis"/>
    <property type="evidence" value="ECO:0007669"/>
    <property type="project" value="UniProtKB-KW"/>
</dbReference>
<dbReference type="InterPro" id="IPR018202">
    <property type="entry name" value="Ser_caboxypep_ser_AS"/>
</dbReference>
<keyword evidence="2" id="KW-0121">Carboxypeptidase</keyword>